<comment type="caution">
    <text evidence="2">The sequence shown here is derived from an EMBL/GenBank/DDBJ whole genome shotgun (WGS) entry which is preliminary data.</text>
</comment>
<feature type="region of interest" description="Disordered" evidence="1">
    <location>
        <begin position="1"/>
        <end position="63"/>
    </location>
</feature>
<evidence type="ECO:0000313" key="3">
    <source>
        <dbReference type="Proteomes" id="UP000288859"/>
    </source>
</evidence>
<dbReference type="Proteomes" id="UP000288859">
    <property type="component" value="Unassembled WGS sequence"/>
</dbReference>
<protein>
    <submittedName>
        <fullName evidence="2">Uncharacterized protein</fullName>
    </submittedName>
</protein>
<feature type="compositionally biased region" description="Basic residues" evidence="1">
    <location>
        <begin position="1"/>
        <end position="17"/>
    </location>
</feature>
<evidence type="ECO:0000313" key="2">
    <source>
        <dbReference type="EMBL" id="RVX68324.1"/>
    </source>
</evidence>
<evidence type="ECO:0000256" key="1">
    <source>
        <dbReference type="SAM" id="MobiDB-lite"/>
    </source>
</evidence>
<reference evidence="2 3" key="1">
    <citation type="submission" date="2017-03" db="EMBL/GenBank/DDBJ databases">
        <title>Genomes of endolithic fungi from Antarctica.</title>
        <authorList>
            <person name="Coleine C."/>
            <person name="Masonjones S."/>
            <person name="Stajich J.E."/>
        </authorList>
    </citation>
    <scope>NUCLEOTIDE SEQUENCE [LARGE SCALE GENOMIC DNA]</scope>
    <source>
        <strain evidence="2 3">CCFEE 6314</strain>
    </source>
</reference>
<dbReference type="EMBL" id="NAJM01000039">
    <property type="protein sequence ID" value="RVX68324.1"/>
    <property type="molecule type" value="Genomic_DNA"/>
</dbReference>
<dbReference type="AlphaFoldDB" id="A0A438MX99"/>
<name>A0A438MX99_EXOME</name>
<accession>A0A438MX99</accession>
<sequence>MRSRFGQKKKKKKKKKMMMMTTTPQRRGRDDAQPMILFDMIGNDQPDNQTENPDTKYQTQPRNALKCMVRKLSHGTV</sequence>
<feature type="compositionally biased region" description="Polar residues" evidence="1">
    <location>
        <begin position="45"/>
        <end position="62"/>
    </location>
</feature>
<proteinExistence type="predicted"/>
<gene>
    <name evidence="2" type="ORF">B0A52_07327</name>
</gene>
<organism evidence="2 3">
    <name type="scientific">Exophiala mesophila</name>
    <name type="common">Black yeast-like fungus</name>
    <dbReference type="NCBI Taxonomy" id="212818"/>
    <lineage>
        <taxon>Eukaryota</taxon>
        <taxon>Fungi</taxon>
        <taxon>Dikarya</taxon>
        <taxon>Ascomycota</taxon>
        <taxon>Pezizomycotina</taxon>
        <taxon>Eurotiomycetes</taxon>
        <taxon>Chaetothyriomycetidae</taxon>
        <taxon>Chaetothyriales</taxon>
        <taxon>Herpotrichiellaceae</taxon>
        <taxon>Exophiala</taxon>
    </lineage>
</organism>